<dbReference type="AlphaFoldDB" id="A0ABD2J2N6"/>
<sequence>MASCKSPISLLCVLIILLIDPCFNYNFFNPASDDCVVAIRNRTQIPPGLHSYVDLAVRQQQQAAAQKADVFRNTFTADCVPFGEFGHIWGGFWGCLTFTCKDGNGKDIFRVNGCARDNEKKCPTVFYTFCRESGGNLFNCRHCDELVDGKVCNSFDQLINLDQSEEQMNSIYKSQHSHHSNSSSSKAEKLGPASAFTWISSNLLLIFGNGEKNQKIFRQKKV</sequence>
<dbReference type="Proteomes" id="UP001620645">
    <property type="component" value="Unassembled WGS sequence"/>
</dbReference>
<proteinExistence type="predicted"/>
<comment type="caution">
    <text evidence="2">The sequence shown here is derived from an EMBL/GenBank/DDBJ whole genome shotgun (WGS) entry which is preliminary data.</text>
</comment>
<gene>
    <name evidence="2" type="ORF">niasHS_008868</name>
</gene>
<evidence type="ECO:0000313" key="2">
    <source>
        <dbReference type="EMBL" id="KAL3083996.1"/>
    </source>
</evidence>
<reference evidence="2 3" key="1">
    <citation type="submission" date="2024-10" db="EMBL/GenBank/DDBJ databases">
        <authorList>
            <person name="Kim D."/>
        </authorList>
    </citation>
    <scope>NUCLEOTIDE SEQUENCE [LARGE SCALE GENOMIC DNA]</scope>
    <source>
        <strain evidence="2">Taebaek</strain>
    </source>
</reference>
<protein>
    <recommendedName>
        <fullName evidence="4">Secreted protein</fullName>
    </recommendedName>
</protein>
<dbReference type="EMBL" id="JBICCN010000244">
    <property type="protein sequence ID" value="KAL3083996.1"/>
    <property type="molecule type" value="Genomic_DNA"/>
</dbReference>
<feature type="signal peptide" evidence="1">
    <location>
        <begin position="1"/>
        <end position="24"/>
    </location>
</feature>
<name>A0ABD2J2N6_HETSC</name>
<evidence type="ECO:0008006" key="4">
    <source>
        <dbReference type="Google" id="ProtNLM"/>
    </source>
</evidence>
<accession>A0ABD2J2N6</accession>
<keyword evidence="3" id="KW-1185">Reference proteome</keyword>
<evidence type="ECO:0000313" key="3">
    <source>
        <dbReference type="Proteomes" id="UP001620645"/>
    </source>
</evidence>
<feature type="chain" id="PRO_5044881602" description="Secreted protein" evidence="1">
    <location>
        <begin position="25"/>
        <end position="222"/>
    </location>
</feature>
<evidence type="ECO:0000256" key="1">
    <source>
        <dbReference type="SAM" id="SignalP"/>
    </source>
</evidence>
<organism evidence="2 3">
    <name type="scientific">Heterodera schachtii</name>
    <name type="common">Sugarbeet cyst nematode worm</name>
    <name type="synonym">Tylenchus schachtii</name>
    <dbReference type="NCBI Taxonomy" id="97005"/>
    <lineage>
        <taxon>Eukaryota</taxon>
        <taxon>Metazoa</taxon>
        <taxon>Ecdysozoa</taxon>
        <taxon>Nematoda</taxon>
        <taxon>Chromadorea</taxon>
        <taxon>Rhabditida</taxon>
        <taxon>Tylenchina</taxon>
        <taxon>Tylenchomorpha</taxon>
        <taxon>Tylenchoidea</taxon>
        <taxon>Heteroderidae</taxon>
        <taxon>Heteroderinae</taxon>
        <taxon>Heterodera</taxon>
    </lineage>
</organism>
<keyword evidence="1" id="KW-0732">Signal</keyword>